<dbReference type="EMBL" id="UINC01082197">
    <property type="protein sequence ID" value="SVC26741.1"/>
    <property type="molecule type" value="Genomic_DNA"/>
</dbReference>
<dbReference type="Gene3D" id="3.80.10.10">
    <property type="entry name" value="Ribonuclease Inhibitor"/>
    <property type="match status" value="1"/>
</dbReference>
<dbReference type="InterPro" id="IPR032675">
    <property type="entry name" value="LRR_dom_sf"/>
</dbReference>
<evidence type="ECO:0000313" key="1">
    <source>
        <dbReference type="EMBL" id="SVC26741.1"/>
    </source>
</evidence>
<dbReference type="PANTHER" id="PTHR46662">
    <property type="entry name" value="DI-GLUCOSE BINDING PROTEIN WITH LEUCINE-RICH REPEAT DOMAIN-CONTAINING PROTEIN"/>
    <property type="match status" value="1"/>
</dbReference>
<gene>
    <name evidence="1" type="ORF">METZ01_LOCUS279595</name>
</gene>
<feature type="non-terminal residue" evidence="1">
    <location>
        <position position="159"/>
    </location>
</feature>
<evidence type="ECO:0008006" key="2">
    <source>
        <dbReference type="Google" id="ProtNLM"/>
    </source>
</evidence>
<proteinExistence type="predicted"/>
<accession>A0A382KVS2</accession>
<dbReference type="PANTHER" id="PTHR46662:SF104">
    <property type="entry name" value="GPI-ANCHORED ADHESIN-LIKE PROTEIN PGA55-RELATED"/>
    <property type="match status" value="1"/>
</dbReference>
<dbReference type="AlphaFoldDB" id="A0A382KVS2"/>
<name>A0A382KVS2_9ZZZZ</name>
<organism evidence="1">
    <name type="scientific">marine metagenome</name>
    <dbReference type="NCBI Taxonomy" id="408172"/>
    <lineage>
        <taxon>unclassified sequences</taxon>
        <taxon>metagenomes</taxon>
        <taxon>ecological metagenomes</taxon>
    </lineage>
</organism>
<dbReference type="SUPFAM" id="SSF52058">
    <property type="entry name" value="L domain-like"/>
    <property type="match status" value="1"/>
</dbReference>
<dbReference type="PROSITE" id="PS51257">
    <property type="entry name" value="PROKAR_LIPOPROTEIN"/>
    <property type="match status" value="1"/>
</dbReference>
<reference evidence="1" key="1">
    <citation type="submission" date="2018-05" db="EMBL/GenBank/DDBJ databases">
        <authorList>
            <person name="Lanie J.A."/>
            <person name="Ng W.-L."/>
            <person name="Kazmierczak K.M."/>
            <person name="Andrzejewski T.M."/>
            <person name="Davidsen T.M."/>
            <person name="Wayne K.J."/>
            <person name="Tettelin H."/>
            <person name="Glass J.I."/>
            <person name="Rusch D."/>
            <person name="Podicherti R."/>
            <person name="Tsui H.-C.T."/>
            <person name="Winkler M.E."/>
        </authorList>
    </citation>
    <scope>NUCLEOTIDE SEQUENCE</scope>
</reference>
<sequence length="159" mass="17386">MKLISNSTYLTFISFLIFSFGCLRNPEDCEGTKDGSAYIDECGGCVGGITNVEACVDKDDDGFDDRDMAFLQDLRAIMLNAINMDLFNIGEEVWRGGRLIYFEGILDALSGEIPESISDLTHIEHLNISGSSQLTGEIPSDIGNLKNLNLLALDGNQHT</sequence>
<protein>
    <recommendedName>
        <fullName evidence="2">Leucine-rich repeat domain-containing protein</fullName>
    </recommendedName>
</protein>